<sequence>MLLDSIKSTAEITVLARTSLLLIHFNKLETKTESVDQTSTYLLGIMPVSTSDPLCRIIALFNQAGGVAKSTLTQNLGYHLAKREHRVLLIDIDPQASLTKFMGLVPSQLQKTVADAIIDEQPLPIHEGIHGMDLVPASRVLSGAEMQLVSAAMRDLRLKEAVEFVLEEYDFILIDCPPSLGLLSYIALVAATHVLVPVETHIKAFEGTDELLQTITHVKNKANRKIQIAGFIPTRYAQQNSADKRALAAITEQLSAWGRIFPPIPRATAFVDASEERAPLAVFDPKHPVVAILEEIAKALEAL</sequence>
<name>A0A2K8SFI6_9NOSO</name>
<comment type="similarity">
    <text evidence="1">Belongs to the ParA family.</text>
</comment>
<protein>
    <submittedName>
        <fullName evidence="3">ParA, chromosome partitioning protein</fullName>
    </submittedName>
</protein>
<proteinExistence type="inferred from homology"/>
<dbReference type="InterPro" id="IPR025669">
    <property type="entry name" value="AAA_dom"/>
</dbReference>
<evidence type="ECO:0000259" key="2">
    <source>
        <dbReference type="Pfam" id="PF13614"/>
    </source>
</evidence>
<dbReference type="Pfam" id="PF13614">
    <property type="entry name" value="AAA_31"/>
    <property type="match status" value="1"/>
</dbReference>
<accession>A0A2K8SFI6</accession>
<dbReference type="EMBL" id="CP024785">
    <property type="protein sequence ID" value="AUB34232.1"/>
    <property type="molecule type" value="Genomic_DNA"/>
</dbReference>
<feature type="domain" description="AAA" evidence="2">
    <location>
        <begin position="56"/>
        <end position="228"/>
    </location>
</feature>
<reference evidence="3 4" key="1">
    <citation type="submission" date="2017-11" db="EMBL/GenBank/DDBJ databases">
        <title>Complete genome of a free-living desiccation-tolerant cyanobacterium and its photosynthetic adaptation to extreme terrestrial habitat.</title>
        <authorList>
            <person name="Shang J."/>
        </authorList>
    </citation>
    <scope>NUCLEOTIDE SEQUENCE [LARGE SCALE GENOMIC DNA]</scope>
    <source>
        <strain evidence="3 4">CCNUN1</strain>
    </source>
</reference>
<dbReference type="Gene3D" id="3.40.50.300">
    <property type="entry name" value="P-loop containing nucleotide triphosphate hydrolases"/>
    <property type="match status" value="1"/>
</dbReference>
<dbReference type="KEGG" id="nfl:COO91_00045"/>
<dbReference type="FunFam" id="3.40.50.300:FF:000285">
    <property type="entry name" value="Sporulation initiation inhibitor Soj"/>
    <property type="match status" value="1"/>
</dbReference>
<evidence type="ECO:0000256" key="1">
    <source>
        <dbReference type="ARBA" id="ARBA00006976"/>
    </source>
</evidence>
<evidence type="ECO:0000313" key="4">
    <source>
        <dbReference type="Proteomes" id="UP000232003"/>
    </source>
</evidence>
<dbReference type="SUPFAM" id="SSF52540">
    <property type="entry name" value="P-loop containing nucleoside triphosphate hydrolases"/>
    <property type="match status" value="1"/>
</dbReference>
<gene>
    <name evidence="3" type="ORF">COO91_00045</name>
</gene>
<keyword evidence="4" id="KW-1185">Reference proteome</keyword>
<organism evidence="3 4">
    <name type="scientific">Nostoc flagelliforme CCNUN1</name>
    <dbReference type="NCBI Taxonomy" id="2038116"/>
    <lineage>
        <taxon>Bacteria</taxon>
        <taxon>Bacillati</taxon>
        <taxon>Cyanobacteriota</taxon>
        <taxon>Cyanophyceae</taxon>
        <taxon>Nostocales</taxon>
        <taxon>Nostocaceae</taxon>
        <taxon>Nostoc</taxon>
    </lineage>
</organism>
<dbReference type="Proteomes" id="UP000232003">
    <property type="component" value="Chromosome"/>
</dbReference>
<dbReference type="PANTHER" id="PTHR13696:SF52">
    <property type="entry name" value="PARA FAMILY PROTEIN CT_582"/>
    <property type="match status" value="1"/>
</dbReference>
<dbReference type="AlphaFoldDB" id="A0A2K8SFI6"/>
<dbReference type="InterPro" id="IPR050678">
    <property type="entry name" value="DNA_Partitioning_ATPase"/>
</dbReference>
<dbReference type="CDD" id="cd02042">
    <property type="entry name" value="ParAB_family"/>
    <property type="match status" value="1"/>
</dbReference>
<evidence type="ECO:0000313" key="3">
    <source>
        <dbReference type="EMBL" id="AUB34232.1"/>
    </source>
</evidence>
<dbReference type="InterPro" id="IPR027417">
    <property type="entry name" value="P-loop_NTPase"/>
</dbReference>
<dbReference type="PANTHER" id="PTHR13696">
    <property type="entry name" value="P-LOOP CONTAINING NUCLEOSIDE TRIPHOSPHATE HYDROLASE"/>
    <property type="match status" value="1"/>
</dbReference>